<dbReference type="Proteomes" id="UP000243975">
    <property type="component" value="Unassembled WGS sequence"/>
</dbReference>
<keyword evidence="2" id="KW-1185">Reference proteome</keyword>
<organism evidence="1 2">
    <name type="scientific">Cynara cardunculus var. scolymus</name>
    <name type="common">Globe artichoke</name>
    <name type="synonym">Cynara scolymus</name>
    <dbReference type="NCBI Taxonomy" id="59895"/>
    <lineage>
        <taxon>Eukaryota</taxon>
        <taxon>Viridiplantae</taxon>
        <taxon>Streptophyta</taxon>
        <taxon>Embryophyta</taxon>
        <taxon>Tracheophyta</taxon>
        <taxon>Spermatophyta</taxon>
        <taxon>Magnoliopsida</taxon>
        <taxon>eudicotyledons</taxon>
        <taxon>Gunneridae</taxon>
        <taxon>Pentapetalae</taxon>
        <taxon>asterids</taxon>
        <taxon>campanulids</taxon>
        <taxon>Asterales</taxon>
        <taxon>Asteraceae</taxon>
        <taxon>Carduoideae</taxon>
        <taxon>Cardueae</taxon>
        <taxon>Carduinae</taxon>
        <taxon>Cynara</taxon>
    </lineage>
</organism>
<name>A0A103XKC2_CYNCS</name>
<reference evidence="1 2" key="1">
    <citation type="journal article" date="2016" name="Sci. Rep.">
        <title>The genome sequence of the outbreeding globe artichoke constructed de novo incorporating a phase-aware low-pass sequencing strategy of F1 progeny.</title>
        <authorList>
            <person name="Scaglione D."/>
            <person name="Reyes-Chin-Wo S."/>
            <person name="Acquadro A."/>
            <person name="Froenicke L."/>
            <person name="Portis E."/>
            <person name="Beitel C."/>
            <person name="Tirone M."/>
            <person name="Mauro R."/>
            <person name="Lo Monaco A."/>
            <person name="Mauromicale G."/>
            <person name="Faccioli P."/>
            <person name="Cattivelli L."/>
            <person name="Rieseberg L."/>
            <person name="Michelmore R."/>
            <person name="Lanteri S."/>
        </authorList>
    </citation>
    <scope>NUCLEOTIDE SEQUENCE [LARGE SCALE GENOMIC DNA]</scope>
    <source>
        <strain evidence="1">2C</strain>
    </source>
</reference>
<proteinExistence type="predicted"/>
<dbReference type="STRING" id="59895.A0A103XKC2"/>
<accession>A0A103XKC2</accession>
<dbReference type="EMBL" id="LEKV01004823">
    <property type="protein sequence ID" value="KVH92327.1"/>
    <property type="molecule type" value="Genomic_DNA"/>
</dbReference>
<evidence type="ECO:0000313" key="2">
    <source>
        <dbReference type="Proteomes" id="UP000243975"/>
    </source>
</evidence>
<gene>
    <name evidence="1" type="ORF">Ccrd_005631</name>
</gene>
<protein>
    <submittedName>
        <fullName evidence="1">Uncharacterized protein</fullName>
    </submittedName>
</protein>
<dbReference type="Gramene" id="KVH92327">
    <property type="protein sequence ID" value="KVH92327"/>
    <property type="gene ID" value="Ccrd_005631"/>
</dbReference>
<evidence type="ECO:0000313" key="1">
    <source>
        <dbReference type="EMBL" id="KVH92327.1"/>
    </source>
</evidence>
<comment type="caution">
    <text evidence="1">The sequence shown here is derived from an EMBL/GenBank/DDBJ whole genome shotgun (WGS) entry which is preliminary data.</text>
</comment>
<dbReference type="AlphaFoldDB" id="A0A103XKC2"/>
<sequence>MAEGEQKLEHQGITQRKAKRAVAAVLTRSQEGISSEDLNLSIEERAENQLAELCQNGLNGILADQMGLFVKDHFLWKMQNEEDMLAMLRDEEDTQDKKIQSVISEEDLEKVLDRSELVATNPAKADALGERRFCEFNVVNIFGIDMPPEITISGKINIVVRSVFS</sequence>